<feature type="transmembrane region" description="Helical" evidence="2">
    <location>
        <begin position="224"/>
        <end position="245"/>
    </location>
</feature>
<feature type="transmembrane region" description="Helical" evidence="2">
    <location>
        <begin position="183"/>
        <end position="204"/>
    </location>
</feature>
<protein>
    <submittedName>
        <fullName evidence="3">Uncharacterized protein</fullName>
    </submittedName>
</protein>
<keyword evidence="2" id="KW-1133">Transmembrane helix</keyword>
<feature type="transmembrane region" description="Helical" evidence="2">
    <location>
        <begin position="96"/>
        <end position="117"/>
    </location>
</feature>
<keyword evidence="2" id="KW-0812">Transmembrane</keyword>
<comment type="caution">
    <text evidence="3">The sequence shown here is derived from an EMBL/GenBank/DDBJ whole genome shotgun (WGS) entry which is preliminary data.</text>
</comment>
<gene>
    <name evidence="3" type="ORF">BCR33DRAFT_856166</name>
</gene>
<feature type="transmembrane region" description="Helical" evidence="2">
    <location>
        <begin position="27"/>
        <end position="45"/>
    </location>
</feature>
<dbReference type="OrthoDB" id="2153406at2759"/>
<evidence type="ECO:0000313" key="3">
    <source>
        <dbReference type="EMBL" id="ORY33898.1"/>
    </source>
</evidence>
<feature type="transmembrane region" description="Helical" evidence="2">
    <location>
        <begin position="65"/>
        <end position="84"/>
    </location>
</feature>
<keyword evidence="2" id="KW-0472">Membrane</keyword>
<feature type="compositionally biased region" description="Polar residues" evidence="1">
    <location>
        <begin position="318"/>
        <end position="330"/>
    </location>
</feature>
<reference evidence="3 4" key="1">
    <citation type="submission" date="2016-07" db="EMBL/GenBank/DDBJ databases">
        <title>Pervasive Adenine N6-methylation of Active Genes in Fungi.</title>
        <authorList>
            <consortium name="DOE Joint Genome Institute"/>
            <person name="Mondo S.J."/>
            <person name="Dannebaum R.O."/>
            <person name="Kuo R.C."/>
            <person name="Labutti K."/>
            <person name="Haridas S."/>
            <person name="Kuo A."/>
            <person name="Salamov A."/>
            <person name="Ahrendt S.R."/>
            <person name="Lipzen A."/>
            <person name="Sullivan W."/>
            <person name="Andreopoulos W.B."/>
            <person name="Clum A."/>
            <person name="Lindquist E."/>
            <person name="Daum C."/>
            <person name="Ramamoorthy G.K."/>
            <person name="Gryganskyi A."/>
            <person name="Culley D."/>
            <person name="Magnuson J.K."/>
            <person name="James T.Y."/>
            <person name="O'Malley M.A."/>
            <person name="Stajich J.E."/>
            <person name="Spatafora J.W."/>
            <person name="Visel A."/>
            <person name="Grigoriev I.V."/>
        </authorList>
    </citation>
    <scope>NUCLEOTIDE SEQUENCE [LARGE SCALE GENOMIC DNA]</scope>
    <source>
        <strain evidence="3 4">JEL800</strain>
    </source>
</reference>
<name>A0A1Y2BGF4_9FUNG</name>
<evidence type="ECO:0000313" key="4">
    <source>
        <dbReference type="Proteomes" id="UP000193642"/>
    </source>
</evidence>
<accession>A0A1Y2BGF4</accession>
<dbReference type="Proteomes" id="UP000193642">
    <property type="component" value="Unassembled WGS sequence"/>
</dbReference>
<evidence type="ECO:0000256" key="2">
    <source>
        <dbReference type="SAM" id="Phobius"/>
    </source>
</evidence>
<feature type="transmembrane region" description="Helical" evidence="2">
    <location>
        <begin position="137"/>
        <end position="163"/>
    </location>
</feature>
<evidence type="ECO:0000256" key="1">
    <source>
        <dbReference type="SAM" id="MobiDB-lite"/>
    </source>
</evidence>
<keyword evidence="4" id="KW-1185">Reference proteome</keyword>
<sequence>MNSTELNSTEIWAPYSQVFRTLSYQDLWITVSATILQIILLAALIRRETWTSPLESRTKKQILSYTNILLIVMILSNLFLQVFNRLYADTSEAIPTVIYCAFLTFWTCALEFAMMLYMYRRGLPVIQLILPSIPPFLVVFMILFGILQISLLIFTVLLVISNYLSTELSEDSGIFGIAVNGHIMAVDASMIFFDCLVIIVYAMYLQRVFGGPNNVEKLVILSRYGIVSCVVLEIWQLSIVLYNVWTNAALPECSLTTYTILLRFYDLSPLAYLFLQLAMKWSLMRDDERTAQEKINRVVKAKAIATSETSGSERKSHFTMSDNRPSGSLR</sequence>
<dbReference type="AlphaFoldDB" id="A0A1Y2BGF4"/>
<dbReference type="EMBL" id="MCGO01000066">
    <property type="protein sequence ID" value="ORY33898.1"/>
    <property type="molecule type" value="Genomic_DNA"/>
</dbReference>
<organism evidence="3 4">
    <name type="scientific">Rhizoclosmatium globosum</name>
    <dbReference type="NCBI Taxonomy" id="329046"/>
    <lineage>
        <taxon>Eukaryota</taxon>
        <taxon>Fungi</taxon>
        <taxon>Fungi incertae sedis</taxon>
        <taxon>Chytridiomycota</taxon>
        <taxon>Chytridiomycota incertae sedis</taxon>
        <taxon>Chytridiomycetes</taxon>
        <taxon>Chytridiales</taxon>
        <taxon>Chytriomycetaceae</taxon>
        <taxon>Rhizoclosmatium</taxon>
    </lineage>
</organism>
<proteinExistence type="predicted"/>
<feature type="region of interest" description="Disordered" evidence="1">
    <location>
        <begin position="304"/>
        <end position="330"/>
    </location>
</feature>
<feature type="transmembrane region" description="Helical" evidence="2">
    <location>
        <begin position="257"/>
        <end position="275"/>
    </location>
</feature>